<dbReference type="AlphaFoldDB" id="A0A841BGE7"/>
<keyword evidence="2" id="KW-1185">Reference proteome</keyword>
<dbReference type="Proteomes" id="UP000587527">
    <property type="component" value="Unassembled WGS sequence"/>
</dbReference>
<name>A0A841BGE7_9ACTN</name>
<accession>A0A841BGE7</accession>
<organism evidence="1 2">
    <name type="scientific">Allocatelliglobosispora scoriae</name>
    <dbReference type="NCBI Taxonomy" id="643052"/>
    <lineage>
        <taxon>Bacteria</taxon>
        <taxon>Bacillati</taxon>
        <taxon>Actinomycetota</taxon>
        <taxon>Actinomycetes</taxon>
        <taxon>Micromonosporales</taxon>
        <taxon>Micromonosporaceae</taxon>
        <taxon>Allocatelliglobosispora</taxon>
    </lineage>
</organism>
<evidence type="ECO:0000313" key="1">
    <source>
        <dbReference type="EMBL" id="MBB5867354.1"/>
    </source>
</evidence>
<dbReference type="RefSeq" id="WP_184831973.1">
    <property type="nucleotide sequence ID" value="NZ_JACHMN010000001.1"/>
</dbReference>
<evidence type="ECO:0008006" key="3">
    <source>
        <dbReference type="Google" id="ProtNLM"/>
    </source>
</evidence>
<reference evidence="1 2" key="1">
    <citation type="submission" date="2020-08" db="EMBL/GenBank/DDBJ databases">
        <title>Sequencing the genomes of 1000 actinobacteria strains.</title>
        <authorList>
            <person name="Klenk H.-P."/>
        </authorList>
    </citation>
    <scope>NUCLEOTIDE SEQUENCE [LARGE SCALE GENOMIC DNA]</scope>
    <source>
        <strain evidence="1 2">DSM 45362</strain>
    </source>
</reference>
<comment type="caution">
    <text evidence="1">The sequence shown here is derived from an EMBL/GenBank/DDBJ whole genome shotgun (WGS) entry which is preliminary data.</text>
</comment>
<evidence type="ECO:0000313" key="2">
    <source>
        <dbReference type="Proteomes" id="UP000587527"/>
    </source>
</evidence>
<dbReference type="EMBL" id="JACHMN010000001">
    <property type="protein sequence ID" value="MBB5867354.1"/>
    <property type="molecule type" value="Genomic_DNA"/>
</dbReference>
<proteinExistence type="predicted"/>
<protein>
    <recommendedName>
        <fullName evidence="3">Translation initiation factor IF-2 N-terminal domain-containing protein</fullName>
    </recommendedName>
</protein>
<gene>
    <name evidence="1" type="ORF">F4553_000733</name>
</gene>
<sequence>MDTIATLARDLDVTPQDVQAYVQQLVTSDGEAAVVAQPSPDPAGLGLTDEAADKVRVQLTH</sequence>